<dbReference type="PROSITE" id="PS50943">
    <property type="entry name" value="HTH_CROC1"/>
    <property type="match status" value="1"/>
</dbReference>
<feature type="domain" description="HTH cro/C1-type" evidence="1">
    <location>
        <begin position="126"/>
        <end position="160"/>
    </location>
</feature>
<accession>A0ABT0NG69</accession>
<dbReference type="CDD" id="cd00093">
    <property type="entry name" value="HTH_XRE"/>
    <property type="match status" value="1"/>
</dbReference>
<dbReference type="Gene3D" id="1.10.260.40">
    <property type="entry name" value="lambda repressor-like DNA-binding domains"/>
    <property type="match status" value="1"/>
</dbReference>
<sequence>MVITQEDKNNYVNKMIDNFNILLDCSELTIEKFYDISGIGKYRLNTFLQEKAISSWKTFIVCISIFSIYPAALDKMIELNIIDAKLLLFLQNKETGFYNTKMMANYKPIFSQKKRENYCKKMSNNLSILRKYVNLSQQELSNISGVNNLYICNYENNSRKMNWNTFLLFLFIFLQNDSTTFYMKQKSIYTEEIKLFLRGVYSDESDFEFEDCDETSNDIANKDTDNM</sequence>
<dbReference type="SUPFAM" id="SSF47413">
    <property type="entry name" value="lambda repressor-like DNA-binding domains"/>
    <property type="match status" value="1"/>
</dbReference>
<dbReference type="InterPro" id="IPR010982">
    <property type="entry name" value="Lambda_DNA-bd_dom_sf"/>
</dbReference>
<gene>
    <name evidence="2" type="ORF">E2N93_04350</name>
</gene>
<organism evidence="2 3">
    <name type="scientific">Ruminococcus bromii</name>
    <dbReference type="NCBI Taxonomy" id="40518"/>
    <lineage>
        <taxon>Bacteria</taxon>
        <taxon>Bacillati</taxon>
        <taxon>Bacillota</taxon>
        <taxon>Clostridia</taxon>
        <taxon>Eubacteriales</taxon>
        <taxon>Oscillospiraceae</taxon>
        <taxon>Ruminococcus</taxon>
    </lineage>
</organism>
<keyword evidence="3" id="KW-1185">Reference proteome</keyword>
<dbReference type="RefSeq" id="WP_249376240.1">
    <property type="nucleotide sequence ID" value="NZ_SNUZ01000007.1"/>
</dbReference>
<comment type="caution">
    <text evidence="2">The sequence shown here is derived from an EMBL/GenBank/DDBJ whole genome shotgun (WGS) entry which is preliminary data.</text>
</comment>
<evidence type="ECO:0000313" key="3">
    <source>
        <dbReference type="Proteomes" id="UP001056693"/>
    </source>
</evidence>
<evidence type="ECO:0000259" key="1">
    <source>
        <dbReference type="PROSITE" id="PS50943"/>
    </source>
</evidence>
<dbReference type="InterPro" id="IPR001387">
    <property type="entry name" value="Cro/C1-type_HTH"/>
</dbReference>
<evidence type="ECO:0000313" key="2">
    <source>
        <dbReference type="EMBL" id="MCL3787255.1"/>
    </source>
</evidence>
<protein>
    <recommendedName>
        <fullName evidence="1">HTH cro/C1-type domain-containing protein</fullName>
    </recommendedName>
</protein>
<dbReference type="Proteomes" id="UP001056693">
    <property type="component" value="Unassembled WGS sequence"/>
</dbReference>
<proteinExistence type="predicted"/>
<dbReference type="EMBL" id="SNUZ01000007">
    <property type="protein sequence ID" value="MCL3787255.1"/>
    <property type="molecule type" value="Genomic_DNA"/>
</dbReference>
<name>A0ABT0NG69_9FIRM</name>
<reference evidence="2 3" key="1">
    <citation type="submission" date="2019-03" db="EMBL/GenBank/DDBJ databases">
        <authorList>
            <person name="Molinero N."/>
            <person name="Sanchez B."/>
            <person name="Walker A."/>
            <person name="Duncan S."/>
            <person name="Delgado S."/>
            <person name="Margolles A."/>
        </authorList>
    </citation>
    <scope>NUCLEOTIDE SEQUENCE [LARGE SCALE GENOMIC DNA]</scope>
    <source>
        <strain evidence="2 3">IPLA60002</strain>
    </source>
</reference>